<keyword evidence="3 5" id="KW-0560">Oxidoreductase</keyword>
<dbReference type="PROSITE" id="PS51471">
    <property type="entry name" value="FE2OG_OXY"/>
    <property type="match status" value="1"/>
</dbReference>
<dbReference type="InterPro" id="IPR044861">
    <property type="entry name" value="IPNS-like_FE2OG_OXY"/>
</dbReference>
<evidence type="ECO:0000313" key="8">
    <source>
        <dbReference type="EMBL" id="KAL1596116.1"/>
    </source>
</evidence>
<comment type="similarity">
    <text evidence="1 5">Belongs to the iron/ascorbate-dependent oxidoreductase family.</text>
</comment>
<feature type="domain" description="Fe2OG dioxygenase" evidence="7">
    <location>
        <begin position="176"/>
        <end position="300"/>
    </location>
</feature>
<dbReference type="InterPro" id="IPR026992">
    <property type="entry name" value="DIOX_N"/>
</dbReference>
<dbReference type="InterPro" id="IPR005123">
    <property type="entry name" value="Oxoglu/Fe-dep_dioxygenase_dom"/>
</dbReference>
<sequence>MASVPVIDFSAYTSEHSQVDKERTAKEIDDAFRSVGFVYLKNHGVPKERVDECFEWSKKFFALPSETKMLAPHPPGGSHHRGYSAPGVEKVSQHQYDANELHKLREVPDYKESFESGNTTDTSQPNIWPPSSSLPGFREFMQSFFTDCSTLVHHVLHALSIALELEQNLAHTHSQSLFQLRLLHYPSIASSELQQGKRSRINAHSDFGTLTLLFQDLVGGLEIEDLRSPGVFRSVAPVEGAVLVNIGDLMSRWSNERWKSTVHRVVAPRAQNGGDASEGNGDVVGGVVADRYSIPFFATADPDTVIEALPGCWDEAHPKKYESVTAWGYVQMRMAALAEHIHLAKFQSPKLLFLSETASFYAWAALKKTISKKGGHVEYLRFSFLSHMFITGHDLSILLVNVYPLKIIAEKTRAGSKEQLDALVRYVFSKTAGVSRPQSFRTNFRLLANSQFSVLSRMRKSKPKAKPESLAASKKVGAGKEAGKQSIRQ</sequence>
<evidence type="ECO:0000256" key="3">
    <source>
        <dbReference type="ARBA" id="ARBA00023002"/>
    </source>
</evidence>
<feature type="region of interest" description="Disordered" evidence="6">
    <location>
        <begin position="108"/>
        <end position="127"/>
    </location>
</feature>
<protein>
    <recommendedName>
        <fullName evidence="7">Fe2OG dioxygenase domain-containing protein</fullName>
    </recommendedName>
</protein>
<dbReference type="PANTHER" id="PTHR10209">
    <property type="entry name" value="OXIDOREDUCTASE, 2OG-FE II OXYGENASE FAMILY PROTEIN"/>
    <property type="match status" value="1"/>
</dbReference>
<evidence type="ECO:0000256" key="1">
    <source>
        <dbReference type="ARBA" id="ARBA00008056"/>
    </source>
</evidence>
<gene>
    <name evidence="8" type="ORF">SLS59_008107</name>
</gene>
<accession>A0ABR3QVD9</accession>
<reference evidence="8 9" key="1">
    <citation type="submission" date="2024-02" db="EMBL/GenBank/DDBJ databases">
        <title>De novo assembly and annotation of 12 fungi associated with fruit tree decline syndrome in Ontario, Canada.</title>
        <authorList>
            <person name="Sulman M."/>
            <person name="Ellouze W."/>
            <person name="Ilyukhin E."/>
        </authorList>
    </citation>
    <scope>NUCLEOTIDE SEQUENCE [LARGE SCALE GENOMIC DNA]</scope>
    <source>
        <strain evidence="8 9">M97-236</strain>
    </source>
</reference>
<evidence type="ECO:0000256" key="6">
    <source>
        <dbReference type="SAM" id="MobiDB-lite"/>
    </source>
</evidence>
<organism evidence="8 9">
    <name type="scientific">Nothophoma quercina</name>
    <dbReference type="NCBI Taxonomy" id="749835"/>
    <lineage>
        <taxon>Eukaryota</taxon>
        <taxon>Fungi</taxon>
        <taxon>Dikarya</taxon>
        <taxon>Ascomycota</taxon>
        <taxon>Pezizomycotina</taxon>
        <taxon>Dothideomycetes</taxon>
        <taxon>Pleosporomycetidae</taxon>
        <taxon>Pleosporales</taxon>
        <taxon>Pleosporineae</taxon>
        <taxon>Didymellaceae</taxon>
        <taxon>Nothophoma</taxon>
    </lineage>
</organism>
<feature type="region of interest" description="Disordered" evidence="6">
    <location>
        <begin position="458"/>
        <end position="489"/>
    </location>
</feature>
<evidence type="ECO:0000256" key="4">
    <source>
        <dbReference type="ARBA" id="ARBA00023004"/>
    </source>
</evidence>
<name>A0ABR3QVD9_9PLEO</name>
<keyword evidence="2 5" id="KW-0479">Metal-binding</keyword>
<evidence type="ECO:0000256" key="2">
    <source>
        <dbReference type="ARBA" id="ARBA00022723"/>
    </source>
</evidence>
<dbReference type="SUPFAM" id="SSF51197">
    <property type="entry name" value="Clavaminate synthase-like"/>
    <property type="match status" value="1"/>
</dbReference>
<dbReference type="EMBL" id="JAKIXB020000030">
    <property type="protein sequence ID" value="KAL1596116.1"/>
    <property type="molecule type" value="Genomic_DNA"/>
</dbReference>
<dbReference type="Pfam" id="PF14226">
    <property type="entry name" value="DIOX_N"/>
    <property type="match status" value="1"/>
</dbReference>
<keyword evidence="9" id="KW-1185">Reference proteome</keyword>
<keyword evidence="4 5" id="KW-0408">Iron</keyword>
<dbReference type="PRINTS" id="PR00682">
    <property type="entry name" value="IPNSYNTHASE"/>
</dbReference>
<comment type="caution">
    <text evidence="8">The sequence shown here is derived from an EMBL/GenBank/DDBJ whole genome shotgun (WGS) entry which is preliminary data.</text>
</comment>
<dbReference type="Gene3D" id="2.60.120.330">
    <property type="entry name" value="B-lactam Antibiotic, Isopenicillin N Synthase, Chain"/>
    <property type="match status" value="1"/>
</dbReference>
<proteinExistence type="inferred from homology"/>
<evidence type="ECO:0000313" key="9">
    <source>
        <dbReference type="Proteomes" id="UP001521222"/>
    </source>
</evidence>
<evidence type="ECO:0000259" key="7">
    <source>
        <dbReference type="PROSITE" id="PS51471"/>
    </source>
</evidence>
<dbReference type="PANTHER" id="PTHR10209:SF804">
    <property type="entry name" value="FE2OG DIOXYGENASE DOMAIN-CONTAINING PROTEIN"/>
    <property type="match status" value="1"/>
</dbReference>
<feature type="compositionally biased region" description="Polar residues" evidence="6">
    <location>
        <begin position="115"/>
        <end position="127"/>
    </location>
</feature>
<dbReference type="Proteomes" id="UP001521222">
    <property type="component" value="Unassembled WGS sequence"/>
</dbReference>
<evidence type="ECO:0000256" key="5">
    <source>
        <dbReference type="RuleBase" id="RU003682"/>
    </source>
</evidence>
<dbReference type="InterPro" id="IPR027443">
    <property type="entry name" value="IPNS-like_sf"/>
</dbReference>
<dbReference type="Pfam" id="PF03171">
    <property type="entry name" value="2OG-FeII_Oxy"/>
    <property type="match status" value="1"/>
</dbReference>